<keyword evidence="2" id="KW-1185">Reference proteome</keyword>
<sequence>MGKKPKRCLLRHGCDNLRLGSRTVVSFLPNGPGTKSHNSVEPTTTLPQNFEPERAVPLMEGISVRGEALKKAKARKDSPPQLEGLSAPNQNVIDCFFQLVIEDTIGWVRQTTLL</sequence>
<reference evidence="2" key="1">
    <citation type="journal article" date="2005" name="Nature">
        <title>The map-based sequence of the rice genome.</title>
        <authorList>
            <consortium name="International rice genome sequencing project (IRGSP)"/>
            <person name="Matsumoto T."/>
            <person name="Wu J."/>
            <person name="Kanamori H."/>
            <person name="Katayose Y."/>
            <person name="Fujisawa M."/>
            <person name="Namiki N."/>
            <person name="Mizuno H."/>
            <person name="Yamamoto K."/>
            <person name="Antonio B.A."/>
            <person name="Baba T."/>
            <person name="Sakata K."/>
            <person name="Nagamura Y."/>
            <person name="Aoki H."/>
            <person name="Arikawa K."/>
            <person name="Arita K."/>
            <person name="Bito T."/>
            <person name="Chiden Y."/>
            <person name="Fujitsuka N."/>
            <person name="Fukunaka R."/>
            <person name="Hamada M."/>
            <person name="Harada C."/>
            <person name="Hayashi A."/>
            <person name="Hijishita S."/>
            <person name="Honda M."/>
            <person name="Hosokawa S."/>
            <person name="Ichikawa Y."/>
            <person name="Idonuma A."/>
            <person name="Iijima M."/>
            <person name="Ikeda M."/>
            <person name="Ikeno M."/>
            <person name="Ito K."/>
            <person name="Ito S."/>
            <person name="Ito T."/>
            <person name="Ito Y."/>
            <person name="Ito Y."/>
            <person name="Iwabuchi A."/>
            <person name="Kamiya K."/>
            <person name="Karasawa W."/>
            <person name="Kurita K."/>
            <person name="Katagiri S."/>
            <person name="Kikuta A."/>
            <person name="Kobayashi H."/>
            <person name="Kobayashi N."/>
            <person name="Machita K."/>
            <person name="Maehara T."/>
            <person name="Masukawa M."/>
            <person name="Mizubayashi T."/>
            <person name="Mukai Y."/>
            <person name="Nagasaki H."/>
            <person name="Nagata Y."/>
            <person name="Naito S."/>
            <person name="Nakashima M."/>
            <person name="Nakama Y."/>
            <person name="Nakamichi Y."/>
            <person name="Nakamura M."/>
            <person name="Meguro A."/>
            <person name="Negishi M."/>
            <person name="Ohta I."/>
            <person name="Ohta T."/>
            <person name="Okamoto M."/>
            <person name="Ono N."/>
            <person name="Saji S."/>
            <person name="Sakaguchi M."/>
            <person name="Sakai K."/>
            <person name="Shibata M."/>
            <person name="Shimokawa T."/>
            <person name="Song J."/>
            <person name="Takazaki Y."/>
            <person name="Terasawa K."/>
            <person name="Tsugane M."/>
            <person name="Tsuji K."/>
            <person name="Ueda S."/>
            <person name="Waki K."/>
            <person name="Yamagata H."/>
            <person name="Yamamoto M."/>
            <person name="Yamamoto S."/>
            <person name="Yamane H."/>
            <person name="Yoshiki S."/>
            <person name="Yoshihara R."/>
            <person name="Yukawa K."/>
            <person name="Zhong H."/>
            <person name="Yano M."/>
            <person name="Yuan Q."/>
            <person name="Ouyang S."/>
            <person name="Liu J."/>
            <person name="Jones K.M."/>
            <person name="Gansberger K."/>
            <person name="Moffat K."/>
            <person name="Hill J."/>
            <person name="Bera J."/>
            <person name="Fadrosh D."/>
            <person name="Jin S."/>
            <person name="Johri S."/>
            <person name="Kim M."/>
            <person name="Overton L."/>
            <person name="Reardon M."/>
            <person name="Tsitrin T."/>
            <person name="Vuong H."/>
            <person name="Weaver B."/>
            <person name="Ciecko A."/>
            <person name="Tallon L."/>
            <person name="Jackson J."/>
            <person name="Pai G."/>
            <person name="Aken S.V."/>
            <person name="Utterback T."/>
            <person name="Reidmuller S."/>
            <person name="Feldblyum T."/>
            <person name="Hsiao J."/>
            <person name="Zismann V."/>
            <person name="Iobst S."/>
            <person name="de Vazeille A.R."/>
            <person name="Buell C.R."/>
            <person name="Ying K."/>
            <person name="Li Y."/>
            <person name="Lu T."/>
            <person name="Huang Y."/>
            <person name="Zhao Q."/>
            <person name="Feng Q."/>
            <person name="Zhang L."/>
            <person name="Zhu J."/>
            <person name="Weng Q."/>
            <person name="Mu J."/>
            <person name="Lu Y."/>
            <person name="Fan D."/>
            <person name="Liu Y."/>
            <person name="Guan J."/>
            <person name="Zhang Y."/>
            <person name="Yu S."/>
            <person name="Liu X."/>
            <person name="Zhang Y."/>
            <person name="Hong G."/>
            <person name="Han B."/>
            <person name="Choisne N."/>
            <person name="Demange N."/>
            <person name="Orjeda G."/>
            <person name="Samain S."/>
            <person name="Cattolico L."/>
            <person name="Pelletier E."/>
            <person name="Couloux A."/>
            <person name="Segurens B."/>
            <person name="Wincker P."/>
            <person name="D'Hont A."/>
            <person name="Scarpelli C."/>
            <person name="Weissenbach J."/>
            <person name="Salanoubat M."/>
            <person name="Quetier F."/>
            <person name="Yu Y."/>
            <person name="Kim H.R."/>
            <person name="Rambo T."/>
            <person name="Currie J."/>
            <person name="Collura K."/>
            <person name="Luo M."/>
            <person name="Yang T."/>
            <person name="Ammiraju J.S.S."/>
            <person name="Engler F."/>
            <person name="Soderlund C."/>
            <person name="Wing R.A."/>
            <person name="Palmer L.E."/>
            <person name="de la Bastide M."/>
            <person name="Spiegel L."/>
            <person name="Nascimento L."/>
            <person name="Zutavern T."/>
            <person name="O'Shaughnessy A."/>
            <person name="Dike S."/>
            <person name="Dedhia N."/>
            <person name="Preston R."/>
            <person name="Balija V."/>
            <person name="McCombie W.R."/>
            <person name="Chow T."/>
            <person name="Chen H."/>
            <person name="Chung M."/>
            <person name="Chen C."/>
            <person name="Shaw J."/>
            <person name="Wu H."/>
            <person name="Hsiao K."/>
            <person name="Chao Y."/>
            <person name="Chu M."/>
            <person name="Cheng C."/>
            <person name="Hour A."/>
            <person name="Lee P."/>
            <person name="Lin S."/>
            <person name="Lin Y."/>
            <person name="Liou J."/>
            <person name="Liu S."/>
            <person name="Hsing Y."/>
            <person name="Raghuvanshi S."/>
            <person name="Mohanty A."/>
            <person name="Bharti A.K."/>
            <person name="Gaur A."/>
            <person name="Gupta V."/>
            <person name="Kumar D."/>
            <person name="Ravi V."/>
            <person name="Vij S."/>
            <person name="Kapur A."/>
            <person name="Khurana P."/>
            <person name="Khurana P."/>
            <person name="Khurana J.P."/>
            <person name="Tyagi A.K."/>
            <person name="Gaikwad K."/>
            <person name="Singh A."/>
            <person name="Dalal V."/>
            <person name="Srivastava S."/>
            <person name="Dixit A."/>
            <person name="Pal A.K."/>
            <person name="Ghazi I.A."/>
            <person name="Yadav M."/>
            <person name="Pandit A."/>
            <person name="Bhargava A."/>
            <person name="Sureshbabu K."/>
            <person name="Batra K."/>
            <person name="Sharma T.R."/>
            <person name="Mohapatra T."/>
            <person name="Singh N.K."/>
            <person name="Messing J."/>
            <person name="Nelson A.B."/>
            <person name="Fuks G."/>
            <person name="Kavchok S."/>
            <person name="Keizer G."/>
            <person name="Linton E."/>
            <person name="Llaca V."/>
            <person name="Song R."/>
            <person name="Tanyolac B."/>
            <person name="Young S."/>
            <person name="Ho-Il K."/>
            <person name="Hahn J.H."/>
            <person name="Sangsakoo G."/>
            <person name="Vanavichit A."/>
            <person name="de Mattos Luiz.A.T."/>
            <person name="Zimmer P.D."/>
            <person name="Malone G."/>
            <person name="Dellagostin O."/>
            <person name="de Oliveira A.C."/>
            <person name="Bevan M."/>
            <person name="Bancroft I."/>
            <person name="Minx P."/>
            <person name="Cordum H."/>
            <person name="Wilson R."/>
            <person name="Cheng Z."/>
            <person name="Jin W."/>
            <person name="Jiang J."/>
            <person name="Leong S.A."/>
            <person name="Iwama H."/>
            <person name="Gojobori T."/>
            <person name="Itoh T."/>
            <person name="Niimura Y."/>
            <person name="Fujii Y."/>
            <person name="Habara T."/>
            <person name="Sakai H."/>
            <person name="Sato Y."/>
            <person name="Wilson G."/>
            <person name="Kumar K."/>
            <person name="McCouch S."/>
            <person name="Juretic N."/>
            <person name="Hoen D."/>
            <person name="Wright S."/>
            <person name="Bruskiewich R."/>
            <person name="Bureau T."/>
            <person name="Miyao A."/>
            <person name="Hirochika H."/>
            <person name="Nishikawa T."/>
            <person name="Kadowaki K."/>
            <person name="Sugiura M."/>
            <person name="Burr B."/>
            <person name="Sasaki T."/>
        </authorList>
    </citation>
    <scope>NUCLEOTIDE SEQUENCE [LARGE SCALE GENOMIC DNA]</scope>
    <source>
        <strain evidence="2">cv. Nipponbare</strain>
    </source>
</reference>
<dbReference type="STRING" id="39947.A0A0N7KEV4"/>
<accession>A0A0N7KEV4</accession>
<dbReference type="AlphaFoldDB" id="A0A0N7KEV4"/>
<organism evidence="1 2">
    <name type="scientific">Oryza sativa subsp. japonica</name>
    <name type="common">Rice</name>
    <dbReference type="NCBI Taxonomy" id="39947"/>
    <lineage>
        <taxon>Eukaryota</taxon>
        <taxon>Viridiplantae</taxon>
        <taxon>Streptophyta</taxon>
        <taxon>Embryophyta</taxon>
        <taxon>Tracheophyta</taxon>
        <taxon>Spermatophyta</taxon>
        <taxon>Magnoliopsida</taxon>
        <taxon>Liliopsida</taxon>
        <taxon>Poales</taxon>
        <taxon>Poaceae</taxon>
        <taxon>BOP clade</taxon>
        <taxon>Oryzoideae</taxon>
        <taxon>Oryzeae</taxon>
        <taxon>Oryzinae</taxon>
        <taxon>Oryza</taxon>
        <taxon>Oryza sativa</taxon>
    </lineage>
</organism>
<dbReference type="InParanoid" id="A0A0N7KEV4"/>
<name>A0A0N7KEV4_ORYSJ</name>
<protein>
    <submittedName>
        <fullName evidence="1">Os02g0197050 protein</fullName>
    </submittedName>
</protein>
<reference evidence="1 2" key="2">
    <citation type="journal article" date="2013" name="Plant Cell Physiol.">
        <title>Rice Annotation Project Database (RAP-DB): an integrative and interactive database for rice genomics.</title>
        <authorList>
            <person name="Sakai H."/>
            <person name="Lee S.S."/>
            <person name="Tanaka T."/>
            <person name="Numa H."/>
            <person name="Kim J."/>
            <person name="Kawahara Y."/>
            <person name="Wakimoto H."/>
            <person name="Yang C.C."/>
            <person name="Iwamoto M."/>
            <person name="Abe T."/>
            <person name="Yamada Y."/>
            <person name="Muto A."/>
            <person name="Inokuchi H."/>
            <person name="Ikemura T."/>
            <person name="Matsumoto T."/>
            <person name="Sasaki T."/>
            <person name="Itoh T."/>
        </authorList>
    </citation>
    <scope>NUCLEOTIDE SEQUENCE [LARGE SCALE GENOMIC DNA]</scope>
    <source>
        <strain evidence="2">cv. Nipponbare</strain>
    </source>
</reference>
<dbReference type="EMBL" id="AP014958">
    <property type="protein sequence ID" value="BAS77465.1"/>
    <property type="molecule type" value="Genomic_DNA"/>
</dbReference>
<gene>
    <name evidence="1" type="ordered locus">Os02g0197050</name>
    <name evidence="1" type="ORF">OSNPB_020197050</name>
</gene>
<evidence type="ECO:0000313" key="2">
    <source>
        <dbReference type="Proteomes" id="UP000059680"/>
    </source>
</evidence>
<dbReference type="PaxDb" id="39947-A0A0N7KEV4"/>
<reference evidence="1 2" key="3">
    <citation type="journal article" date="2013" name="Rice">
        <title>Improvement of the Oryza sativa Nipponbare reference genome using next generation sequence and optical map data.</title>
        <authorList>
            <person name="Kawahara Y."/>
            <person name="de la Bastide M."/>
            <person name="Hamilton J.P."/>
            <person name="Kanamori H."/>
            <person name="McCombie W.R."/>
            <person name="Ouyang S."/>
            <person name="Schwartz D.C."/>
            <person name="Tanaka T."/>
            <person name="Wu J."/>
            <person name="Zhou S."/>
            <person name="Childs K.L."/>
            <person name="Davidson R.M."/>
            <person name="Lin H."/>
            <person name="Quesada-Ocampo L."/>
            <person name="Vaillancourt B."/>
            <person name="Sakai H."/>
            <person name="Lee S.S."/>
            <person name="Kim J."/>
            <person name="Numa H."/>
            <person name="Itoh T."/>
            <person name="Buell C.R."/>
            <person name="Matsumoto T."/>
        </authorList>
    </citation>
    <scope>NUCLEOTIDE SEQUENCE [LARGE SCALE GENOMIC DNA]</scope>
    <source>
        <strain evidence="2">cv. Nipponbare</strain>
    </source>
</reference>
<evidence type="ECO:0000313" key="1">
    <source>
        <dbReference type="EMBL" id="BAS77465.1"/>
    </source>
</evidence>
<dbReference type="Proteomes" id="UP000059680">
    <property type="component" value="Chromosome 2"/>
</dbReference>
<proteinExistence type="predicted"/>